<proteinExistence type="predicted"/>
<reference evidence="2" key="1">
    <citation type="submission" date="2018-05" db="EMBL/GenBank/DDBJ databases">
        <authorList>
            <person name="Lanie J.A."/>
            <person name="Ng W.-L."/>
            <person name="Kazmierczak K.M."/>
            <person name="Andrzejewski T.M."/>
            <person name="Davidsen T.M."/>
            <person name="Wayne K.J."/>
            <person name="Tettelin H."/>
            <person name="Glass J.I."/>
            <person name="Rusch D."/>
            <person name="Podicherti R."/>
            <person name="Tsui H.-C.T."/>
            <person name="Winkler M.E."/>
        </authorList>
    </citation>
    <scope>NUCLEOTIDE SEQUENCE</scope>
</reference>
<protein>
    <submittedName>
        <fullName evidence="2">Uncharacterized protein</fullName>
    </submittedName>
</protein>
<feature type="non-terminal residue" evidence="2">
    <location>
        <position position="37"/>
    </location>
</feature>
<gene>
    <name evidence="2" type="ORF">METZ01_LOCUS458816</name>
</gene>
<feature type="compositionally biased region" description="Basic residues" evidence="1">
    <location>
        <begin position="1"/>
        <end position="12"/>
    </location>
</feature>
<evidence type="ECO:0000256" key="1">
    <source>
        <dbReference type="SAM" id="MobiDB-lite"/>
    </source>
</evidence>
<feature type="region of interest" description="Disordered" evidence="1">
    <location>
        <begin position="1"/>
        <end position="21"/>
    </location>
</feature>
<dbReference type="EMBL" id="UINC01191353">
    <property type="protein sequence ID" value="SVE05962.1"/>
    <property type="molecule type" value="Genomic_DNA"/>
</dbReference>
<evidence type="ECO:0000313" key="2">
    <source>
        <dbReference type="EMBL" id="SVE05962.1"/>
    </source>
</evidence>
<sequence>MAKRNFKNRMPYKGRFAPERPEKYKGNARNIIYRSMW</sequence>
<dbReference type="AlphaFoldDB" id="A0A383AE16"/>
<organism evidence="2">
    <name type="scientific">marine metagenome</name>
    <dbReference type="NCBI Taxonomy" id="408172"/>
    <lineage>
        <taxon>unclassified sequences</taxon>
        <taxon>metagenomes</taxon>
        <taxon>ecological metagenomes</taxon>
    </lineage>
</organism>
<accession>A0A383AE16</accession>
<name>A0A383AE16_9ZZZZ</name>